<sequence length="180" mass="19573">MPPVYSLPSPRIPQHSPGTNPADHELCHHRCFDWLTPHGSSPFAPGSPHGAPSEASSASASANPAADEDGEPDPRPRPRLGRPPKHEGVIAQEIRKEQQREAQRAHRRRRRVEVEALEVLAMDLQEQVEMYEQSAIIMQNHIESLEAVIQAAGLSLPRSRRAGEDQGSQAGTEGSALAGV</sequence>
<dbReference type="EMBL" id="JAULSR010000009">
    <property type="protein sequence ID" value="KAK0612637.1"/>
    <property type="molecule type" value="Genomic_DNA"/>
</dbReference>
<evidence type="ECO:0000313" key="2">
    <source>
        <dbReference type="EMBL" id="KAK0612637.1"/>
    </source>
</evidence>
<reference evidence="2" key="1">
    <citation type="submission" date="2023-06" db="EMBL/GenBank/DDBJ databases">
        <title>Genome-scale phylogeny and comparative genomics of the fungal order Sordariales.</title>
        <authorList>
            <consortium name="Lawrence Berkeley National Laboratory"/>
            <person name="Hensen N."/>
            <person name="Bonometti L."/>
            <person name="Westerberg I."/>
            <person name="Brannstrom I.O."/>
            <person name="Guillou S."/>
            <person name="Cros-Aarteil S."/>
            <person name="Calhoun S."/>
            <person name="Haridas S."/>
            <person name="Kuo A."/>
            <person name="Mondo S."/>
            <person name="Pangilinan J."/>
            <person name="Riley R."/>
            <person name="LaButti K."/>
            <person name="Andreopoulos B."/>
            <person name="Lipzen A."/>
            <person name="Chen C."/>
            <person name="Yanf M."/>
            <person name="Daum C."/>
            <person name="Ng V."/>
            <person name="Clum A."/>
            <person name="Steindorff A."/>
            <person name="Ohm R."/>
            <person name="Martin F."/>
            <person name="Silar P."/>
            <person name="Natvig D."/>
            <person name="Lalanne C."/>
            <person name="Gautier V."/>
            <person name="Ament-velasquez S.L."/>
            <person name="Kruys A."/>
            <person name="Hutchinson M.I."/>
            <person name="Powell A.J."/>
            <person name="Barry K."/>
            <person name="Miller A.N."/>
            <person name="Grigoriev I.V."/>
            <person name="Debuchy R."/>
            <person name="Gladieux P."/>
            <person name="Thoren M.H."/>
            <person name="Johannesson H."/>
        </authorList>
    </citation>
    <scope>NUCLEOTIDE SEQUENCE</scope>
    <source>
        <strain evidence="2">SMH3391-2</strain>
    </source>
</reference>
<gene>
    <name evidence="2" type="ORF">B0T17DRAFT_511812</name>
</gene>
<comment type="caution">
    <text evidence="2">The sequence shown here is derived from an EMBL/GenBank/DDBJ whole genome shotgun (WGS) entry which is preliminary data.</text>
</comment>
<feature type="compositionally biased region" description="Low complexity" evidence="1">
    <location>
        <begin position="44"/>
        <end position="65"/>
    </location>
</feature>
<keyword evidence="3" id="KW-1185">Reference proteome</keyword>
<protein>
    <submittedName>
        <fullName evidence="2">Uncharacterized protein</fullName>
    </submittedName>
</protein>
<proteinExistence type="predicted"/>
<dbReference type="AlphaFoldDB" id="A0AA39TIF2"/>
<feature type="region of interest" description="Disordered" evidence="1">
    <location>
        <begin position="159"/>
        <end position="180"/>
    </location>
</feature>
<organism evidence="2 3">
    <name type="scientific">Bombardia bombarda</name>
    <dbReference type="NCBI Taxonomy" id="252184"/>
    <lineage>
        <taxon>Eukaryota</taxon>
        <taxon>Fungi</taxon>
        <taxon>Dikarya</taxon>
        <taxon>Ascomycota</taxon>
        <taxon>Pezizomycotina</taxon>
        <taxon>Sordariomycetes</taxon>
        <taxon>Sordariomycetidae</taxon>
        <taxon>Sordariales</taxon>
        <taxon>Lasiosphaeriaceae</taxon>
        <taxon>Bombardia</taxon>
    </lineage>
</organism>
<feature type="compositionally biased region" description="Basic and acidic residues" evidence="1">
    <location>
        <begin position="22"/>
        <end position="32"/>
    </location>
</feature>
<feature type="compositionally biased region" description="Basic and acidic residues" evidence="1">
    <location>
        <begin position="84"/>
        <end position="104"/>
    </location>
</feature>
<evidence type="ECO:0000256" key="1">
    <source>
        <dbReference type="SAM" id="MobiDB-lite"/>
    </source>
</evidence>
<accession>A0AA39TIF2</accession>
<evidence type="ECO:0000313" key="3">
    <source>
        <dbReference type="Proteomes" id="UP001174934"/>
    </source>
</evidence>
<dbReference type="Proteomes" id="UP001174934">
    <property type="component" value="Unassembled WGS sequence"/>
</dbReference>
<feature type="region of interest" description="Disordered" evidence="1">
    <location>
        <begin position="1"/>
        <end position="108"/>
    </location>
</feature>
<name>A0AA39TIF2_9PEZI</name>
<dbReference type="Gene3D" id="1.20.5.170">
    <property type="match status" value="1"/>
</dbReference>